<gene>
    <name evidence="8" type="ORF">PH603_01570</name>
</gene>
<evidence type="ECO:0000256" key="6">
    <source>
        <dbReference type="ARBA" id="ARBA00023004"/>
    </source>
</evidence>
<dbReference type="InterPro" id="IPR051842">
    <property type="entry name" value="uS12_prolyl_hydroxylase"/>
</dbReference>
<name>A0AAE9XQD3_9PROT</name>
<dbReference type="InterPro" id="IPR005123">
    <property type="entry name" value="Oxoglu/Fe-dep_dioxygenase_dom"/>
</dbReference>
<evidence type="ECO:0000256" key="2">
    <source>
        <dbReference type="ARBA" id="ARBA00022723"/>
    </source>
</evidence>
<evidence type="ECO:0000259" key="7">
    <source>
        <dbReference type="PROSITE" id="PS51471"/>
    </source>
</evidence>
<dbReference type="InterPro" id="IPR039558">
    <property type="entry name" value="TPA1/OFD1_N"/>
</dbReference>
<evidence type="ECO:0000313" key="9">
    <source>
        <dbReference type="Proteomes" id="UP001217500"/>
    </source>
</evidence>
<evidence type="ECO:0000313" key="8">
    <source>
        <dbReference type="EMBL" id="WCL54446.1"/>
    </source>
</evidence>
<keyword evidence="5" id="KW-0560">Oxidoreductase</keyword>
<accession>A0AAE9XQD3</accession>
<feature type="domain" description="Fe2OG dioxygenase" evidence="7">
    <location>
        <begin position="142"/>
        <end position="240"/>
    </location>
</feature>
<reference evidence="8" key="1">
    <citation type="submission" date="2023-01" db="EMBL/GenBank/DDBJ databases">
        <title>The genome sequence of Kordiimonadaceae bacterium 6D33.</title>
        <authorList>
            <person name="Liu Y."/>
        </authorList>
    </citation>
    <scope>NUCLEOTIDE SEQUENCE</scope>
    <source>
        <strain evidence="8">6D33</strain>
    </source>
</reference>
<proteinExistence type="predicted"/>
<comment type="cofactor">
    <cofactor evidence="1">
        <name>L-ascorbate</name>
        <dbReference type="ChEBI" id="CHEBI:38290"/>
    </cofactor>
</comment>
<evidence type="ECO:0000256" key="3">
    <source>
        <dbReference type="ARBA" id="ARBA00022896"/>
    </source>
</evidence>
<keyword evidence="3" id="KW-0847">Vitamin C</keyword>
<dbReference type="Pfam" id="PF13661">
    <property type="entry name" value="2OG-FeII_Oxy_4"/>
    <property type="match status" value="1"/>
</dbReference>
<dbReference type="InterPro" id="IPR006620">
    <property type="entry name" value="Pro_4_hyd_alph"/>
</dbReference>
<dbReference type="SMART" id="SM00702">
    <property type="entry name" value="P4Hc"/>
    <property type="match status" value="1"/>
</dbReference>
<dbReference type="GO" id="GO:0006449">
    <property type="term" value="P:regulation of translational termination"/>
    <property type="evidence" value="ECO:0007669"/>
    <property type="project" value="TreeGrafter"/>
</dbReference>
<dbReference type="GO" id="GO:0005737">
    <property type="term" value="C:cytoplasm"/>
    <property type="evidence" value="ECO:0007669"/>
    <property type="project" value="TreeGrafter"/>
</dbReference>
<dbReference type="KEGG" id="gso:PH603_01570"/>
<evidence type="ECO:0000256" key="4">
    <source>
        <dbReference type="ARBA" id="ARBA00022964"/>
    </source>
</evidence>
<dbReference type="PROSITE" id="PS51471">
    <property type="entry name" value="FE2OG_OXY"/>
    <property type="match status" value="1"/>
</dbReference>
<dbReference type="PANTHER" id="PTHR12117:SF0">
    <property type="entry name" value="PROLYL 3-HYDROXYLASE OGFOD1"/>
    <property type="match status" value="1"/>
</dbReference>
<dbReference type="Proteomes" id="UP001217500">
    <property type="component" value="Chromosome"/>
</dbReference>
<keyword evidence="6" id="KW-0408">Iron</keyword>
<keyword evidence="9" id="KW-1185">Reference proteome</keyword>
<keyword evidence="2" id="KW-0479">Metal-binding</keyword>
<protein>
    <submittedName>
        <fullName evidence="8">2OG-Fe(II) oxygenase family protein</fullName>
    </submittedName>
</protein>
<dbReference type="GO" id="GO:0005506">
    <property type="term" value="F:iron ion binding"/>
    <property type="evidence" value="ECO:0007669"/>
    <property type="project" value="InterPro"/>
</dbReference>
<organism evidence="8 9">
    <name type="scientific">Gimibacter soli</name>
    <dbReference type="NCBI Taxonomy" id="3024400"/>
    <lineage>
        <taxon>Bacteria</taxon>
        <taxon>Pseudomonadati</taxon>
        <taxon>Pseudomonadota</taxon>
        <taxon>Alphaproteobacteria</taxon>
        <taxon>Kordiimonadales</taxon>
        <taxon>Temperatibacteraceae</taxon>
        <taxon>Gimibacter</taxon>
    </lineage>
</organism>
<dbReference type="PANTHER" id="PTHR12117">
    <property type="entry name" value="HISTONE ACETYLTRANSFERASE COMPLEX"/>
    <property type="match status" value="1"/>
</dbReference>
<dbReference type="EMBL" id="CP116805">
    <property type="protein sequence ID" value="WCL54446.1"/>
    <property type="molecule type" value="Genomic_DNA"/>
</dbReference>
<dbReference type="RefSeq" id="WP_289504165.1">
    <property type="nucleotide sequence ID" value="NZ_CP116805.1"/>
</dbReference>
<dbReference type="AlphaFoldDB" id="A0AAE9XQD3"/>
<dbReference type="Gene3D" id="2.60.120.620">
    <property type="entry name" value="q2cbj1_9rhob like domain"/>
    <property type="match status" value="1"/>
</dbReference>
<sequence>MTEPDTGPILNPALDGAALARLYGAAGRLHIAGIMTEPSAKALHDVIATFADWNLSLRKGDGDHSIPPEQRRHMSADQMATLRRLIDMSATQGFQYLFENYPIYDACHAGIAPPAFRQLFDFLNGEAFLGLMRQITGHSDIGFADAQVTRFTAGDFLTTHDDDVDGKDRRAAYVLNLTPSWRADWGGILQFLDGDGHVEAGFVPSFNALNLFSVPKLHAVSQVSTFSPGARLSVTGWLRAGKDPGPAQ</sequence>
<evidence type="ECO:0000256" key="1">
    <source>
        <dbReference type="ARBA" id="ARBA00001961"/>
    </source>
</evidence>
<dbReference type="GO" id="GO:0031543">
    <property type="term" value="F:peptidyl-proline dioxygenase activity"/>
    <property type="evidence" value="ECO:0007669"/>
    <property type="project" value="TreeGrafter"/>
</dbReference>
<dbReference type="GO" id="GO:0031418">
    <property type="term" value="F:L-ascorbic acid binding"/>
    <property type="evidence" value="ECO:0007669"/>
    <property type="project" value="UniProtKB-KW"/>
</dbReference>
<evidence type="ECO:0000256" key="5">
    <source>
        <dbReference type="ARBA" id="ARBA00023002"/>
    </source>
</evidence>
<keyword evidence="4" id="KW-0223">Dioxygenase</keyword>